<name>A0A1Y2AB89_9PLEO</name>
<dbReference type="Proteomes" id="UP000193144">
    <property type="component" value="Unassembled WGS sequence"/>
</dbReference>
<comment type="caution">
    <text evidence="1">The sequence shown here is derived from an EMBL/GenBank/DDBJ whole genome shotgun (WGS) entry which is preliminary data.</text>
</comment>
<dbReference type="AlphaFoldDB" id="A0A1Y2AB89"/>
<dbReference type="PANTHER" id="PTHR38791">
    <property type="entry name" value="ZN(II)2CYS6 TRANSCRIPTION FACTOR (EUROFUNG)-RELATED-RELATED"/>
    <property type="match status" value="1"/>
</dbReference>
<reference evidence="1 2" key="1">
    <citation type="submission" date="2016-07" db="EMBL/GenBank/DDBJ databases">
        <title>Pervasive Adenine N6-methylation of Active Genes in Fungi.</title>
        <authorList>
            <consortium name="DOE Joint Genome Institute"/>
            <person name="Mondo S.J."/>
            <person name="Dannebaum R.O."/>
            <person name="Kuo R.C."/>
            <person name="Labutti K."/>
            <person name="Haridas S."/>
            <person name="Kuo A."/>
            <person name="Salamov A."/>
            <person name="Ahrendt S.R."/>
            <person name="Lipzen A."/>
            <person name="Sullivan W."/>
            <person name="Andreopoulos W.B."/>
            <person name="Clum A."/>
            <person name="Lindquist E."/>
            <person name="Daum C."/>
            <person name="Ramamoorthy G.K."/>
            <person name="Gryganskyi A."/>
            <person name="Culley D."/>
            <person name="Magnuson J.K."/>
            <person name="James T.Y."/>
            <person name="O'Malley M.A."/>
            <person name="Stajich J.E."/>
            <person name="Spatafora J.W."/>
            <person name="Visel A."/>
            <person name="Grigoriev I.V."/>
        </authorList>
    </citation>
    <scope>NUCLEOTIDE SEQUENCE [LARGE SCALE GENOMIC DNA]</scope>
    <source>
        <strain evidence="1 2">CBS 115471</strain>
    </source>
</reference>
<accession>A0A1Y2AB89</accession>
<proteinExistence type="predicted"/>
<gene>
    <name evidence="1" type="ORF">BCR34DRAFT_595207</name>
</gene>
<protein>
    <recommendedName>
        <fullName evidence="3">Fungal-specific transcription factor domain-domain-containing protein</fullName>
    </recommendedName>
</protein>
<dbReference type="OrthoDB" id="5429770at2759"/>
<evidence type="ECO:0000313" key="1">
    <source>
        <dbReference type="EMBL" id="ORY19754.1"/>
    </source>
</evidence>
<organism evidence="1 2">
    <name type="scientific">Clohesyomyces aquaticus</name>
    <dbReference type="NCBI Taxonomy" id="1231657"/>
    <lineage>
        <taxon>Eukaryota</taxon>
        <taxon>Fungi</taxon>
        <taxon>Dikarya</taxon>
        <taxon>Ascomycota</taxon>
        <taxon>Pezizomycotina</taxon>
        <taxon>Dothideomycetes</taxon>
        <taxon>Pleosporomycetidae</taxon>
        <taxon>Pleosporales</taxon>
        <taxon>Lindgomycetaceae</taxon>
        <taxon>Clohesyomyces</taxon>
    </lineage>
</organism>
<dbReference type="STRING" id="1231657.A0A1Y2AB89"/>
<dbReference type="EMBL" id="MCFA01000001">
    <property type="protein sequence ID" value="ORY19754.1"/>
    <property type="molecule type" value="Genomic_DNA"/>
</dbReference>
<evidence type="ECO:0008006" key="3">
    <source>
        <dbReference type="Google" id="ProtNLM"/>
    </source>
</evidence>
<evidence type="ECO:0000313" key="2">
    <source>
        <dbReference type="Proteomes" id="UP000193144"/>
    </source>
</evidence>
<sequence>MASLSQDLEDPGLMKVARACYTTGLSLTNAALEDNIIALQESTLVAVLLLSLFEAILWERPHTPNNWTAHTHGALVLVRLRGQQQFETDLGRRLFYQVTNNIRVSCIQQRRHLPPVFASLVSSAKPFYEDDNPKIALAALLGELAELLADIHEARMCPFEITKAAMQLERKYSLLVRQLPPAWQYTETYVEGQANVYGATIHQYPNHRAAQLWNSYRMIRILLKEIVYACTGSAASPVATNMVENPSKNSLHLQASSNIAEMSYDICASIPHLTRPSPSSTMWKACVTSLLWPLSAIKGASLAPESARRYAVARLRYLGDELKLPQAVRIANETRDELKE</sequence>
<dbReference type="InterPro" id="IPR053175">
    <property type="entry name" value="DHMBA_Reg_Transcription_Factor"/>
</dbReference>
<keyword evidence="2" id="KW-1185">Reference proteome</keyword>